<name>A0A5C6QHB4_9GAMM</name>
<organism evidence="2 4">
    <name type="scientific">Colwellia hornerae</name>
    <dbReference type="NCBI Taxonomy" id="89402"/>
    <lineage>
        <taxon>Bacteria</taxon>
        <taxon>Pseudomonadati</taxon>
        <taxon>Pseudomonadota</taxon>
        <taxon>Gammaproteobacteria</taxon>
        <taxon>Alteromonadales</taxon>
        <taxon>Colwelliaceae</taxon>
        <taxon>Colwellia</taxon>
    </lineage>
</organism>
<dbReference type="RefSeq" id="WP_146799777.1">
    <property type="nucleotide sequence ID" value="NZ_VOLP01000015.1"/>
</dbReference>
<evidence type="ECO:0008006" key="5">
    <source>
        <dbReference type="Google" id="ProtNLM"/>
    </source>
</evidence>
<keyword evidence="3" id="KW-1185">Reference proteome</keyword>
<dbReference type="Proteomes" id="UP000321525">
    <property type="component" value="Unassembled WGS sequence"/>
</dbReference>
<comment type="caution">
    <text evidence="2">The sequence shown here is derived from an EMBL/GenBank/DDBJ whole genome shotgun (WGS) entry which is preliminary data.</text>
</comment>
<dbReference type="EMBL" id="VOLQ01000010">
    <property type="protein sequence ID" value="TWX68395.1"/>
    <property type="molecule type" value="Genomic_DNA"/>
</dbReference>
<dbReference type="AlphaFoldDB" id="A0A5C6QHB4"/>
<dbReference type="Proteomes" id="UP000321917">
    <property type="component" value="Unassembled WGS sequence"/>
</dbReference>
<proteinExistence type="predicted"/>
<dbReference type="PROSITE" id="PS51257">
    <property type="entry name" value="PROKAR_LIPOPROTEIN"/>
    <property type="match status" value="1"/>
</dbReference>
<dbReference type="EMBL" id="VOLR01000016">
    <property type="protein sequence ID" value="TWX58260.1"/>
    <property type="molecule type" value="Genomic_DNA"/>
</dbReference>
<evidence type="ECO:0000313" key="3">
    <source>
        <dbReference type="Proteomes" id="UP000321525"/>
    </source>
</evidence>
<evidence type="ECO:0000313" key="2">
    <source>
        <dbReference type="EMBL" id="TWX68395.1"/>
    </source>
</evidence>
<protein>
    <recommendedName>
        <fullName evidence="5">Lipoprotein</fullName>
    </recommendedName>
</protein>
<evidence type="ECO:0000313" key="4">
    <source>
        <dbReference type="Proteomes" id="UP000321917"/>
    </source>
</evidence>
<accession>A0A5C6QHB4</accession>
<dbReference type="OrthoDB" id="6310159at2"/>
<evidence type="ECO:0000313" key="1">
    <source>
        <dbReference type="EMBL" id="TWX58260.1"/>
    </source>
</evidence>
<gene>
    <name evidence="1" type="ORF">ESZ26_12225</name>
    <name evidence="2" type="ORF">ESZ27_07230</name>
</gene>
<sequence length="156" mass="18265">MNKFTIITALSLILAGCSAYQIKADVDEGKFRFVNFEKERGKQFEYIHLMCLYKRPIEWNLPRQYQAGNHQLWVKAQIYQNGMRNSEKNAFVKFDISLDAGLSYKLNRSFEDNKISIWIEEEKSKNIVSEIITTELIKPLFVEKSLRTQQCETGTI</sequence>
<reference evidence="2 4" key="1">
    <citation type="submission" date="2019-07" db="EMBL/GenBank/DDBJ databases">
        <title>Genomes of sea-ice associated Colwellia species.</title>
        <authorList>
            <person name="Bowman J.P."/>
        </authorList>
    </citation>
    <scope>NUCLEOTIDE SEQUENCE [LARGE SCALE GENOMIC DNA]</scope>
    <source>
        <strain evidence="1 3">ACAM 607</strain>
        <strain evidence="2 4">IC036</strain>
    </source>
</reference>